<evidence type="ECO:0000313" key="2">
    <source>
        <dbReference type="Proteomes" id="UP000294911"/>
    </source>
</evidence>
<dbReference type="GO" id="GO:0016491">
    <property type="term" value="F:oxidoreductase activity"/>
    <property type="evidence" value="ECO:0007669"/>
    <property type="project" value="InterPro"/>
</dbReference>
<dbReference type="AlphaFoldDB" id="A0A4V2SRT8"/>
<organism evidence="1 2">
    <name type="scientific">Tamaricihabitans halophyticus</name>
    <dbReference type="NCBI Taxonomy" id="1262583"/>
    <lineage>
        <taxon>Bacteria</taxon>
        <taxon>Bacillati</taxon>
        <taxon>Actinomycetota</taxon>
        <taxon>Actinomycetes</taxon>
        <taxon>Pseudonocardiales</taxon>
        <taxon>Pseudonocardiaceae</taxon>
        <taxon>Tamaricihabitans</taxon>
    </lineage>
</organism>
<protein>
    <submittedName>
        <fullName evidence="1">N-methylglutamate synthase subunit B</fullName>
    </submittedName>
</protein>
<dbReference type="Proteomes" id="UP000294911">
    <property type="component" value="Unassembled WGS sequence"/>
</dbReference>
<comment type="caution">
    <text evidence="1">The sequence shown here is derived from an EMBL/GenBank/DDBJ whole genome shotgun (WGS) entry which is preliminary data.</text>
</comment>
<name>A0A4V2SRT8_9PSEU</name>
<keyword evidence="2" id="KW-1185">Reference proteome</keyword>
<dbReference type="InterPro" id="IPR012061">
    <property type="entry name" value="Glu_synth_lsu_3"/>
</dbReference>
<dbReference type="RefSeq" id="WP_132880542.1">
    <property type="nucleotide sequence ID" value="NZ_SLXQ01000020.1"/>
</dbReference>
<dbReference type="PANTHER" id="PTHR39673:SF5">
    <property type="entry name" value="TUNGSTEN-CONTAINING FORMYLMETHANOFURAN DEHYDROGENASE 2 SUBUNIT C"/>
    <property type="match status" value="1"/>
</dbReference>
<reference evidence="1 2" key="1">
    <citation type="submission" date="2019-03" db="EMBL/GenBank/DDBJ databases">
        <title>Genomic Encyclopedia of Type Strains, Phase IV (KMG-IV): sequencing the most valuable type-strain genomes for metagenomic binning, comparative biology and taxonomic classification.</title>
        <authorList>
            <person name="Goeker M."/>
        </authorList>
    </citation>
    <scope>NUCLEOTIDE SEQUENCE [LARGE SCALE GENOMIC DNA]</scope>
    <source>
        <strain evidence="1 2">DSM 45765</strain>
    </source>
</reference>
<dbReference type="EMBL" id="SLXQ01000020">
    <property type="protein sequence ID" value="TCP43906.1"/>
    <property type="molecule type" value="Genomic_DNA"/>
</dbReference>
<proteinExistence type="predicted"/>
<dbReference type="InterPro" id="IPR036485">
    <property type="entry name" value="Glu_synth_asu_C_sf"/>
</dbReference>
<evidence type="ECO:0000313" key="1">
    <source>
        <dbReference type="EMBL" id="TCP43906.1"/>
    </source>
</evidence>
<dbReference type="CDD" id="cd00504">
    <property type="entry name" value="GXGXG"/>
    <property type="match status" value="1"/>
</dbReference>
<dbReference type="PIRSF" id="PIRSF006519">
    <property type="entry name" value="GOGAT_dom3"/>
    <property type="match status" value="1"/>
</dbReference>
<sequence>MVQVTEADTVLNCAELSTREVNAALAELPDGTHARITEPWGRHNLAVGLSNSCTIEIAGNAGYFIGGLGAGPAITVHGFVGWSVGENLMSGSITVHGNASECAGASAHGGRLVIHGDASARAGISLKGGTVLVGGDVGHMSGFMAQAGVLLVGGDAGDALGDSLYETVIYVAGRIASLGADARIEELTADDVLTVKRLVDKAGFDHIDPENVKRVASAKQLYNFDALKDQKY</sequence>
<dbReference type="OrthoDB" id="287000at2"/>
<dbReference type="PANTHER" id="PTHR39673">
    <property type="entry name" value="TUNGSTEN FORMYLMETHANOFURAN DEHYDROGENASE, SUBUNIT C (FWDC)"/>
    <property type="match status" value="1"/>
</dbReference>
<accession>A0A4V2SRT8</accession>
<dbReference type="Gene3D" id="2.160.20.60">
    <property type="entry name" value="Glutamate synthase, alpha subunit, C-terminal domain"/>
    <property type="match status" value="1"/>
</dbReference>
<dbReference type="SUPFAM" id="SSF69336">
    <property type="entry name" value="Alpha subunit of glutamate synthase, C-terminal domain"/>
    <property type="match status" value="1"/>
</dbReference>
<gene>
    <name evidence="1" type="ORF">EV191_12060</name>
</gene>